<organism evidence="1 2">
    <name type="scientific">Acaulospora colombiana</name>
    <dbReference type="NCBI Taxonomy" id="27376"/>
    <lineage>
        <taxon>Eukaryota</taxon>
        <taxon>Fungi</taxon>
        <taxon>Fungi incertae sedis</taxon>
        <taxon>Mucoromycota</taxon>
        <taxon>Glomeromycotina</taxon>
        <taxon>Glomeromycetes</taxon>
        <taxon>Diversisporales</taxon>
        <taxon>Acaulosporaceae</taxon>
        <taxon>Acaulospora</taxon>
    </lineage>
</organism>
<keyword evidence="2" id="KW-1185">Reference proteome</keyword>
<evidence type="ECO:0000313" key="1">
    <source>
        <dbReference type="EMBL" id="CAG8760742.1"/>
    </source>
</evidence>
<dbReference type="EMBL" id="CAJVPT010058675">
    <property type="protein sequence ID" value="CAG8760742.1"/>
    <property type="molecule type" value="Genomic_DNA"/>
</dbReference>
<dbReference type="Proteomes" id="UP000789525">
    <property type="component" value="Unassembled WGS sequence"/>
</dbReference>
<comment type="caution">
    <text evidence="1">The sequence shown here is derived from an EMBL/GenBank/DDBJ whole genome shotgun (WGS) entry which is preliminary data.</text>
</comment>
<sequence length="281" mass="28541">GNSDSGKVVPESTAAGDVTIKADEGTKKDNSGATSESKTLAEAFASPGNTLPSDSSVSLDVFVTPSETPAQSLSPVLPDASKKSDVPASLPTTLARSVEANDGESKPEDFEPPTPTPHSVGFSKVDAIKATGKSHQRNTSVSSIRSDGSNSRTPRPSTPNNSQASPRTSMIGKPSSSSRPSTPNKSGAPPPVPRRAAARNAAKPNVTPAKQRGSGDKGGDKENSDKMDTPESKPEVEAASTHEPTNKTDINAETPTAAAGEGTSGGTEQPVTALSSSENAA</sequence>
<feature type="non-terminal residue" evidence="1">
    <location>
        <position position="1"/>
    </location>
</feature>
<accession>A0ACA9QNY0</accession>
<name>A0ACA9QNY0_9GLOM</name>
<proteinExistence type="predicted"/>
<gene>
    <name evidence="1" type="ORF">ACOLOM_LOCUS13183</name>
</gene>
<evidence type="ECO:0000313" key="2">
    <source>
        <dbReference type="Proteomes" id="UP000789525"/>
    </source>
</evidence>
<feature type="non-terminal residue" evidence="1">
    <location>
        <position position="281"/>
    </location>
</feature>
<reference evidence="1" key="1">
    <citation type="submission" date="2021-06" db="EMBL/GenBank/DDBJ databases">
        <authorList>
            <person name="Kallberg Y."/>
            <person name="Tangrot J."/>
            <person name="Rosling A."/>
        </authorList>
    </citation>
    <scope>NUCLEOTIDE SEQUENCE</scope>
    <source>
        <strain evidence="1">CL356</strain>
    </source>
</reference>
<protein>
    <submittedName>
        <fullName evidence="1">6069_t:CDS:1</fullName>
    </submittedName>
</protein>